<dbReference type="AlphaFoldDB" id="E5BFM3"/>
<feature type="region of interest" description="Disordered" evidence="1">
    <location>
        <begin position="25"/>
        <end position="54"/>
    </location>
</feature>
<organism evidence="2 3">
    <name type="scientific">Fusobacterium gonidiaformans 3-1-5R</name>
    <dbReference type="NCBI Taxonomy" id="469605"/>
    <lineage>
        <taxon>Bacteria</taxon>
        <taxon>Fusobacteriati</taxon>
        <taxon>Fusobacteriota</taxon>
        <taxon>Fusobacteriia</taxon>
        <taxon>Fusobacteriales</taxon>
        <taxon>Fusobacteriaceae</taxon>
        <taxon>Fusobacterium</taxon>
    </lineage>
</organism>
<dbReference type="HOGENOM" id="CLU_3043710_0_0_0"/>
<reference evidence="2 3" key="1">
    <citation type="submission" date="2009-02" db="EMBL/GenBank/DDBJ databases">
        <title>The Genome Sequence of Fusobacterium sp. 3_1_5R.</title>
        <authorList>
            <consortium name="The Broad Institute Genome Sequencing Platform"/>
            <person name="Ward D."/>
            <person name="Young S.K."/>
            <person name="Kodira C.D."/>
            <person name="Zeng Q."/>
            <person name="Koehrsen M."/>
            <person name="Alvarado L."/>
            <person name="Berlin A."/>
            <person name="Borenstein D."/>
            <person name="Chen Z."/>
            <person name="Engels R."/>
            <person name="Freedman E."/>
            <person name="Gellesch M."/>
            <person name="Goldberg J."/>
            <person name="Griggs A."/>
            <person name="Gujja S."/>
            <person name="Heiman D."/>
            <person name="Hepburn T."/>
            <person name="Howarth C."/>
            <person name="Jen D."/>
            <person name="Larson L."/>
            <person name="Lewis B."/>
            <person name="Mehta T."/>
            <person name="Park D."/>
            <person name="Pearson M."/>
            <person name="Roberts A."/>
            <person name="Saif S."/>
            <person name="Shea T."/>
            <person name="Shenoy N."/>
            <person name="Sisk P."/>
            <person name="Stolte C."/>
            <person name="Sykes S."/>
            <person name="Walk T."/>
            <person name="White J."/>
            <person name="Yandava C."/>
            <person name="Allen-Vercoe E."/>
            <person name="Strauss J."/>
            <person name="Ambrose C."/>
            <person name="Lander E."/>
            <person name="Nusbaum C."/>
            <person name="Galagan J."/>
            <person name="Birren B."/>
        </authorList>
    </citation>
    <scope>NUCLEOTIDE SEQUENCE [LARGE SCALE GENOMIC DNA]</scope>
    <source>
        <strain evidence="2 3">3_1_5R</strain>
    </source>
</reference>
<dbReference type="EMBL" id="GG657971">
    <property type="protein sequence ID" value="EFS20904.1"/>
    <property type="molecule type" value="Genomic_DNA"/>
</dbReference>
<accession>E5BFM3</accession>
<dbReference type="BioCyc" id="FSP469605-HMP:GTSP-404-MONOMER"/>
<evidence type="ECO:0000313" key="3">
    <source>
        <dbReference type="Proteomes" id="UP000002975"/>
    </source>
</evidence>
<dbReference type="Proteomes" id="UP000002975">
    <property type="component" value="Unassembled WGS sequence"/>
</dbReference>
<evidence type="ECO:0000256" key="1">
    <source>
        <dbReference type="SAM" id="MobiDB-lite"/>
    </source>
</evidence>
<dbReference type="RefSeq" id="WP_008800979.1">
    <property type="nucleotide sequence ID" value="NZ_GG657971.1"/>
</dbReference>
<evidence type="ECO:0000313" key="2">
    <source>
        <dbReference type="EMBL" id="EFS20904.1"/>
    </source>
</evidence>
<keyword evidence="3" id="KW-1185">Reference proteome</keyword>
<protein>
    <submittedName>
        <fullName evidence="2">Uncharacterized protein</fullName>
    </submittedName>
</protein>
<gene>
    <name evidence="2" type="ORF">FSBG_00401</name>
</gene>
<proteinExistence type="predicted"/>
<sequence>MTFTAFILGIGVGFILGLSMNMDDETEQPMIPDTPRPEAPKPMPKTYKGSGKNR</sequence>
<name>E5BFM3_9FUSO</name>